<dbReference type="AlphaFoldDB" id="A0A7D5GFZ1"/>
<organism evidence="1 2">
    <name type="scientific">Natrinema halophilum</name>
    <dbReference type="NCBI Taxonomy" id="1699371"/>
    <lineage>
        <taxon>Archaea</taxon>
        <taxon>Methanobacteriati</taxon>
        <taxon>Methanobacteriota</taxon>
        <taxon>Stenosarchaea group</taxon>
        <taxon>Halobacteria</taxon>
        <taxon>Halobacteriales</taxon>
        <taxon>Natrialbaceae</taxon>
        <taxon>Natrinema</taxon>
    </lineage>
</organism>
<dbReference type="RefSeq" id="WP_179259690.1">
    <property type="nucleotide sequence ID" value="NZ_CP058601.1"/>
</dbReference>
<accession>A0A7D5GFZ1</accession>
<sequence>MVEPNTNGGQPRATSRRTVLKIAGASAGALTIPSAGATAASGTDTRWRVALSFPTLAKVEGGDEVLFNVDAADGVVEGWEGYGYDGMFILPNDTQGADCGGWFDPCETYRASLPYILEWQCEEYDYGEVEVIVQTEQNSGTGYGAVHRFETGNESVSVESGSPGSDLLQPKFTQTNVVADNYFRPLDVELEVDFSNSSLRDGTESTTINAAIPNKGGVLDRVKNLVNTTDEIYSRGVDLADKTTPIDLNRMRKIGRYYGYAATVGIGLDSDLPRQAAISGIGAFTDPIKDYQERELYGENTVSTMGGPTIMNTE</sequence>
<dbReference type="InterPro" id="IPR006311">
    <property type="entry name" value="TAT_signal"/>
</dbReference>
<dbReference type="GeneID" id="56032297"/>
<name>A0A7D5GFZ1_9EURY</name>
<evidence type="ECO:0000313" key="1">
    <source>
        <dbReference type="EMBL" id="QLG47948.1"/>
    </source>
</evidence>
<dbReference type="Proteomes" id="UP000509241">
    <property type="component" value="Chromosome"/>
</dbReference>
<dbReference type="OrthoDB" id="375099at2157"/>
<dbReference type="EMBL" id="CP058601">
    <property type="protein sequence ID" value="QLG47948.1"/>
    <property type="molecule type" value="Genomic_DNA"/>
</dbReference>
<gene>
    <name evidence="1" type="ORF">HYG82_03360</name>
</gene>
<dbReference type="PROSITE" id="PS51318">
    <property type="entry name" value="TAT"/>
    <property type="match status" value="1"/>
</dbReference>
<evidence type="ECO:0000313" key="2">
    <source>
        <dbReference type="Proteomes" id="UP000509241"/>
    </source>
</evidence>
<proteinExistence type="predicted"/>
<protein>
    <submittedName>
        <fullName evidence="1">Uncharacterized protein</fullName>
    </submittedName>
</protein>
<dbReference type="KEGG" id="haly:HYG82_03360"/>
<reference evidence="1 2" key="1">
    <citation type="submission" date="2020-07" db="EMBL/GenBank/DDBJ databases">
        <authorList>
            <person name="Cui H."/>
        </authorList>
    </citation>
    <scope>NUCLEOTIDE SEQUENCE [LARGE SCALE GENOMIC DNA]</scope>
    <source>
        <strain evidence="1 2">YPL8</strain>
    </source>
</reference>
<keyword evidence="2" id="KW-1185">Reference proteome</keyword>